<feature type="transmembrane region" description="Helical" evidence="14">
    <location>
        <begin position="171"/>
        <end position="189"/>
    </location>
</feature>
<keyword evidence="17" id="KW-1185">Reference proteome</keyword>
<feature type="domain" description="SAM" evidence="15">
    <location>
        <begin position="89"/>
        <end position="147"/>
    </location>
</feature>
<dbReference type="InterPro" id="IPR001660">
    <property type="entry name" value="SAM"/>
</dbReference>
<keyword evidence="11 14" id="KW-0472">Membrane</keyword>
<keyword evidence="10" id="KW-0406">Ion transport</keyword>
<name>A0ABU7BKR8_9TELE</name>
<dbReference type="InterPro" id="IPR032393">
    <property type="entry name" value="SOAR_STIM1/2"/>
</dbReference>
<evidence type="ECO:0000256" key="5">
    <source>
        <dbReference type="ARBA" id="ARBA00022723"/>
    </source>
</evidence>
<evidence type="ECO:0000256" key="6">
    <source>
        <dbReference type="ARBA" id="ARBA00022729"/>
    </source>
</evidence>
<evidence type="ECO:0000313" key="16">
    <source>
        <dbReference type="EMBL" id="MED6251073.1"/>
    </source>
</evidence>
<protein>
    <submittedName>
        <fullName evidence="16">Stromal interaction molecule 1</fullName>
    </submittedName>
</protein>
<evidence type="ECO:0000256" key="7">
    <source>
        <dbReference type="ARBA" id="ARBA00022837"/>
    </source>
</evidence>
<dbReference type="Gene3D" id="1.10.287.3550">
    <property type="match status" value="1"/>
</dbReference>
<evidence type="ECO:0000256" key="11">
    <source>
        <dbReference type="ARBA" id="ARBA00023136"/>
    </source>
</evidence>
<dbReference type="Proteomes" id="UP001345963">
    <property type="component" value="Unassembled WGS sequence"/>
</dbReference>
<organism evidence="16 17">
    <name type="scientific">Ataeniobius toweri</name>
    <dbReference type="NCBI Taxonomy" id="208326"/>
    <lineage>
        <taxon>Eukaryota</taxon>
        <taxon>Metazoa</taxon>
        <taxon>Chordata</taxon>
        <taxon>Craniata</taxon>
        <taxon>Vertebrata</taxon>
        <taxon>Euteleostomi</taxon>
        <taxon>Actinopterygii</taxon>
        <taxon>Neopterygii</taxon>
        <taxon>Teleostei</taxon>
        <taxon>Neoteleostei</taxon>
        <taxon>Acanthomorphata</taxon>
        <taxon>Ovalentaria</taxon>
        <taxon>Atherinomorphae</taxon>
        <taxon>Cyprinodontiformes</taxon>
        <taxon>Goodeidae</taxon>
        <taxon>Ataeniobius</taxon>
    </lineage>
</organism>
<evidence type="ECO:0000256" key="13">
    <source>
        <dbReference type="SAM" id="MobiDB-lite"/>
    </source>
</evidence>
<dbReference type="Gene3D" id="1.10.150.50">
    <property type="entry name" value="Transcription Factor, Ets-1"/>
    <property type="match status" value="1"/>
</dbReference>
<evidence type="ECO:0000256" key="2">
    <source>
        <dbReference type="ARBA" id="ARBA00022448"/>
    </source>
</evidence>
<dbReference type="EMBL" id="JAHUTI010059464">
    <property type="protein sequence ID" value="MED6251073.1"/>
    <property type="molecule type" value="Genomic_DNA"/>
</dbReference>
<evidence type="ECO:0000256" key="1">
    <source>
        <dbReference type="ARBA" id="ARBA00004479"/>
    </source>
</evidence>
<reference evidence="16 17" key="1">
    <citation type="submission" date="2021-07" db="EMBL/GenBank/DDBJ databases">
        <authorList>
            <person name="Palmer J.M."/>
        </authorList>
    </citation>
    <scope>NUCLEOTIDE SEQUENCE [LARGE SCALE GENOMIC DNA]</scope>
    <source>
        <strain evidence="16 17">AT_MEX2019</strain>
        <tissue evidence="16">Muscle</tissue>
    </source>
</reference>
<dbReference type="Pfam" id="PF16533">
    <property type="entry name" value="SOAR"/>
    <property type="match status" value="1"/>
</dbReference>
<feature type="region of interest" description="Disordered" evidence="13">
    <location>
        <begin position="553"/>
        <end position="637"/>
    </location>
</feature>
<feature type="compositionally biased region" description="Acidic residues" evidence="13">
    <location>
        <begin position="608"/>
        <end position="619"/>
    </location>
</feature>
<keyword evidence="8 14" id="KW-1133">Transmembrane helix</keyword>
<accession>A0ABU7BKR8</accession>
<feature type="compositionally biased region" description="Basic residues" evidence="13">
    <location>
        <begin position="623"/>
        <end position="637"/>
    </location>
</feature>
<keyword evidence="2" id="KW-0813">Transport</keyword>
<evidence type="ECO:0000256" key="12">
    <source>
        <dbReference type="SAM" id="Coils"/>
    </source>
</evidence>
<keyword evidence="9 12" id="KW-0175">Coiled coil</keyword>
<dbReference type="CDD" id="cd11722">
    <property type="entry name" value="SOAR"/>
    <property type="match status" value="1"/>
</dbReference>
<dbReference type="Pfam" id="PF25578">
    <property type="entry name" value="EF-hand_STIM1"/>
    <property type="match status" value="1"/>
</dbReference>
<sequence length="637" mass="71855">MEPEFCRIDDPLCKDDNAVLTFEAIRSIHKQMDDDANGNVDVVETDGFLREDLNYHDPKAKHNSFHGDDQFISVEDLWNSWKGSEVYNWTVDEVVEWLITYVELPQYVDTFRKLAFNGSVMPRLAVKNATLTVSILKILDRSHVQKLQLKALDTVLFGPPLMSRHSHLKDFILVVSIVIGMGGCWFAYIQNRYSKEHMKKTMKDLEGLQRAEQSLHDLQQKLQIAQEEHRTVEVEKVNLEQKLRDEINAAKQEAQRLRELREGSENELSRQKYAEEELEQVRMALKKAEKELESRSGWSPPEPLQKWLQLTHEVEVQYYNIKKQNAERQLLVAKEGAEKIKKKRNTLFGTFHVAHSSSLDDVDHKILAAKQALGEVTAALRERLHRWQQIEILTGFNIVNNPGLPSLASALNLDASFMGGRATPQHFVMSDDMDDLDEGMVPGNLQSPSMMSLRQRHIDPQLALGSQRDLNRSDSDSSLSLSQVGDRLSAYSSKSYLIKPTSLMYGLPGRADDTVSLHSLTSNGGNRIYEGGTAEVVSGSPILMKEIHHMEKSPSLGEINNFSESSRSFSPNSTEPDTPSPTGGQIGVVGAKGSSRIPQLTTKKSLLEEDSGSTGEDTDPTVIRKKHPFKIFKKQKK</sequence>
<evidence type="ECO:0000256" key="10">
    <source>
        <dbReference type="ARBA" id="ARBA00023065"/>
    </source>
</evidence>
<evidence type="ECO:0000256" key="9">
    <source>
        <dbReference type="ARBA" id="ARBA00023054"/>
    </source>
</evidence>
<evidence type="ECO:0000256" key="4">
    <source>
        <dbReference type="ARBA" id="ARBA00022692"/>
    </source>
</evidence>
<evidence type="ECO:0000256" key="3">
    <source>
        <dbReference type="ARBA" id="ARBA00022568"/>
    </source>
</evidence>
<comment type="subcellular location">
    <subcellularLocation>
        <location evidence="1">Membrane</location>
        <topology evidence="1">Single-pass type I membrane protein</topology>
    </subcellularLocation>
</comment>
<keyword evidence="4 14" id="KW-0812">Transmembrane</keyword>
<dbReference type="SUPFAM" id="SSF47769">
    <property type="entry name" value="SAM/Pointed domain"/>
    <property type="match status" value="1"/>
</dbReference>
<feature type="region of interest" description="Disordered" evidence="13">
    <location>
        <begin position="465"/>
        <end position="484"/>
    </location>
</feature>
<evidence type="ECO:0000256" key="14">
    <source>
        <dbReference type="SAM" id="Phobius"/>
    </source>
</evidence>
<keyword evidence="5" id="KW-0479">Metal-binding</keyword>
<dbReference type="PANTHER" id="PTHR15136:SF9">
    <property type="entry name" value="STROMAL INTERACTION MOLECULE 1"/>
    <property type="match status" value="1"/>
</dbReference>
<dbReference type="InterPro" id="IPR013761">
    <property type="entry name" value="SAM/pointed_sf"/>
</dbReference>
<proteinExistence type="predicted"/>
<evidence type="ECO:0000313" key="17">
    <source>
        <dbReference type="Proteomes" id="UP001345963"/>
    </source>
</evidence>
<keyword evidence="7" id="KW-0106">Calcium</keyword>
<feature type="coiled-coil region" evidence="12">
    <location>
        <begin position="208"/>
        <end position="295"/>
    </location>
</feature>
<dbReference type="PANTHER" id="PTHR15136">
    <property type="entry name" value="STROMAL INTERACTION MOLECULE HOMOLOG"/>
    <property type="match status" value="1"/>
</dbReference>
<comment type="caution">
    <text evidence="16">The sequence shown here is derived from an EMBL/GenBank/DDBJ whole genome shotgun (WGS) entry which is preliminary data.</text>
</comment>
<dbReference type="Gene3D" id="1.20.5.340">
    <property type="match status" value="1"/>
</dbReference>
<dbReference type="InterPro" id="IPR037608">
    <property type="entry name" value="STIM1/2"/>
</dbReference>
<evidence type="ECO:0000256" key="8">
    <source>
        <dbReference type="ARBA" id="ARBA00022989"/>
    </source>
</evidence>
<dbReference type="PROSITE" id="PS50105">
    <property type="entry name" value="SAM_DOMAIN"/>
    <property type="match status" value="1"/>
</dbReference>
<dbReference type="InterPro" id="IPR057835">
    <property type="entry name" value="EF-hand_STIM1/2"/>
</dbReference>
<dbReference type="Gene3D" id="1.10.238.180">
    <property type="match status" value="1"/>
</dbReference>
<keyword evidence="3" id="KW-0109">Calcium transport</keyword>
<gene>
    <name evidence="16" type="primary">STIM1</name>
    <name evidence="16" type="ORF">ATANTOWER_021284</name>
</gene>
<keyword evidence="6" id="KW-0732">Signal</keyword>
<evidence type="ECO:0000259" key="15">
    <source>
        <dbReference type="PROSITE" id="PS50105"/>
    </source>
</evidence>
<feature type="compositionally biased region" description="Low complexity" evidence="13">
    <location>
        <begin position="561"/>
        <end position="576"/>
    </location>
</feature>